<dbReference type="HAMAP" id="MF_01094">
    <property type="entry name" value="MtrB"/>
    <property type="match status" value="1"/>
</dbReference>
<evidence type="ECO:0000256" key="11">
    <source>
        <dbReference type="ARBA" id="ARBA00022692"/>
    </source>
</evidence>
<dbReference type="NCBIfam" id="TIGR04166">
    <property type="entry name" value="methano_MtrB"/>
    <property type="match status" value="1"/>
</dbReference>
<protein>
    <recommendedName>
        <fullName evidence="6 19">Tetrahydromethanopterin S-methyltransferase subunit B</fullName>
        <ecNumber evidence="18 19">7.2.1.4</ecNumber>
    </recommendedName>
    <alternativeName>
        <fullName evidence="16 19">N5-methyltetrahydromethanopterin--coenzyme M methyltransferase subunit B</fullName>
    </alternativeName>
</protein>
<evidence type="ECO:0000256" key="9">
    <source>
        <dbReference type="ARBA" id="ARBA00022603"/>
    </source>
</evidence>
<dbReference type="NCBIfam" id="NF002129">
    <property type="entry name" value="PRK00965.1"/>
    <property type="match status" value="1"/>
</dbReference>
<evidence type="ECO:0000256" key="6">
    <source>
        <dbReference type="ARBA" id="ARBA00015127"/>
    </source>
</evidence>
<comment type="catalytic activity">
    <reaction evidence="17 19">
        <text>5-methyl-5,6,7,8-tetrahydromethanopterin + coenzyme M + 2 Na(+)(in) = 5,6,7,8-tetrahydromethanopterin + methyl-coenzyme M + 2 Na(+)(out)</text>
        <dbReference type="Rhea" id="RHEA:53492"/>
        <dbReference type="ChEBI" id="CHEBI:29101"/>
        <dbReference type="ChEBI" id="CHEBI:58103"/>
        <dbReference type="ChEBI" id="CHEBI:58116"/>
        <dbReference type="ChEBI" id="CHEBI:58286"/>
        <dbReference type="ChEBI" id="CHEBI:58319"/>
        <dbReference type="EC" id="7.2.1.4"/>
    </reaction>
</comment>
<keyword evidence="12 19" id="KW-1278">Translocase</keyword>
<dbReference type="SMR" id="A0A832WRC6"/>
<dbReference type="OMA" id="WPGRENT"/>
<dbReference type="Pfam" id="PF05440">
    <property type="entry name" value="MtrB"/>
    <property type="match status" value="1"/>
</dbReference>
<proteinExistence type="inferred from homology"/>
<dbReference type="InterPro" id="IPR008690">
    <property type="entry name" value="MtrB_MeTrfase"/>
</dbReference>
<name>A0A832WRC6_9EURY</name>
<dbReference type="GO" id="GO:0032259">
    <property type="term" value="P:methylation"/>
    <property type="evidence" value="ECO:0007669"/>
    <property type="project" value="UniProtKB-KW"/>
</dbReference>
<comment type="pathway">
    <text evidence="3 19">One-carbon metabolism; methanogenesis from CO(2); methyl-coenzyme M from 5,10-methylene-5,6,7,8-tetrahydromethanopterin: step 2/2.</text>
</comment>
<dbReference type="PIRSF" id="PIRSF005518">
    <property type="entry name" value="MtrB"/>
    <property type="match status" value="1"/>
</dbReference>
<dbReference type="UniPathway" id="UPA00640">
    <property type="reaction ID" value="UER00698"/>
</dbReference>
<evidence type="ECO:0000256" key="10">
    <source>
        <dbReference type="ARBA" id="ARBA00022679"/>
    </source>
</evidence>
<keyword evidence="10 19" id="KW-0808">Transferase</keyword>
<dbReference type="GO" id="GO:0030269">
    <property type="term" value="F:tetrahydromethanopterin S-methyltransferase activity"/>
    <property type="evidence" value="ECO:0007669"/>
    <property type="project" value="UniProtKB-UniRule"/>
</dbReference>
<evidence type="ECO:0000256" key="1">
    <source>
        <dbReference type="ARBA" id="ARBA00002533"/>
    </source>
</evidence>
<evidence type="ECO:0000256" key="3">
    <source>
        <dbReference type="ARBA" id="ARBA00004839"/>
    </source>
</evidence>
<keyword evidence="9 19" id="KW-0489">Methyltransferase</keyword>
<accession>A0A832WRC6</accession>
<evidence type="ECO:0000313" key="21">
    <source>
        <dbReference type="Proteomes" id="UP000619545"/>
    </source>
</evidence>
<feature type="transmembrane region" description="Helical" evidence="19">
    <location>
        <begin position="80"/>
        <end position="102"/>
    </location>
</feature>
<evidence type="ECO:0000313" key="20">
    <source>
        <dbReference type="EMBL" id="HII70116.1"/>
    </source>
</evidence>
<evidence type="ECO:0000256" key="17">
    <source>
        <dbReference type="ARBA" id="ARBA00044880"/>
    </source>
</evidence>
<gene>
    <name evidence="19" type="primary">mtrB</name>
    <name evidence="20" type="ORF">HA336_02640</name>
</gene>
<evidence type="ECO:0000256" key="18">
    <source>
        <dbReference type="ARBA" id="ARBA00044970"/>
    </source>
</evidence>
<dbReference type="Proteomes" id="UP000619545">
    <property type="component" value="Unassembled WGS sequence"/>
</dbReference>
<evidence type="ECO:0000256" key="12">
    <source>
        <dbReference type="ARBA" id="ARBA00022967"/>
    </source>
</evidence>
<evidence type="ECO:0000256" key="5">
    <source>
        <dbReference type="ARBA" id="ARBA00011616"/>
    </source>
</evidence>
<evidence type="ECO:0000256" key="7">
    <source>
        <dbReference type="ARBA" id="ARBA00022475"/>
    </source>
</evidence>
<evidence type="ECO:0000256" key="2">
    <source>
        <dbReference type="ARBA" id="ARBA00004162"/>
    </source>
</evidence>
<evidence type="ECO:0000256" key="13">
    <source>
        <dbReference type="ARBA" id="ARBA00022989"/>
    </source>
</evidence>
<evidence type="ECO:0000256" key="19">
    <source>
        <dbReference type="HAMAP-Rule" id="MF_01094"/>
    </source>
</evidence>
<dbReference type="EMBL" id="DUJS01000002">
    <property type="protein sequence ID" value="HII70116.1"/>
    <property type="molecule type" value="Genomic_DNA"/>
</dbReference>
<evidence type="ECO:0000256" key="4">
    <source>
        <dbReference type="ARBA" id="ARBA00010027"/>
    </source>
</evidence>
<keyword evidence="14 19" id="KW-0484">Methanogenesis</keyword>
<dbReference type="GO" id="GO:0019386">
    <property type="term" value="P:methanogenesis, from carbon dioxide"/>
    <property type="evidence" value="ECO:0007669"/>
    <property type="project" value="UniProtKB-UniRule"/>
</dbReference>
<evidence type="ECO:0000256" key="16">
    <source>
        <dbReference type="ARBA" id="ARBA00029818"/>
    </source>
</evidence>
<evidence type="ECO:0000256" key="14">
    <source>
        <dbReference type="ARBA" id="ARBA00022994"/>
    </source>
</evidence>
<dbReference type="EC" id="7.2.1.4" evidence="18 19"/>
<comment type="similarity">
    <text evidence="4 19">Belongs to the MtrB family.</text>
</comment>
<evidence type="ECO:0000256" key="15">
    <source>
        <dbReference type="ARBA" id="ARBA00023136"/>
    </source>
</evidence>
<dbReference type="GO" id="GO:0005886">
    <property type="term" value="C:plasma membrane"/>
    <property type="evidence" value="ECO:0007669"/>
    <property type="project" value="UniProtKB-SubCell"/>
</dbReference>
<sequence>MAIVLIDPESQIAMDAVTGAVAEWSEDVVTLDVMPLYEKVEELEQYVNDMMRAMDPSTTTWGTLPGREGVHETAGFLTNFAHGFVIGTMIVALVAFTLAAVYKLHALRLLGL</sequence>
<keyword evidence="15 19" id="KW-0472">Membrane</keyword>
<comment type="caution">
    <text evidence="20">The sequence shown here is derived from an EMBL/GenBank/DDBJ whole genome shotgun (WGS) entry which is preliminary data.</text>
</comment>
<keyword evidence="13 19" id="KW-1133">Transmembrane helix</keyword>
<comment type="function">
    <text evidence="1 19">Part of a complex that catalyzes the formation of methyl-coenzyme M and tetrahydromethanopterin from coenzyme M and methyl-tetrahydromethanopterin. This is an energy-conserving, sodium-ion translocating step.</text>
</comment>
<keyword evidence="8 19" id="KW-0554">One-carbon metabolism</keyword>
<evidence type="ECO:0000256" key="8">
    <source>
        <dbReference type="ARBA" id="ARBA00022563"/>
    </source>
</evidence>
<comment type="subunit">
    <text evidence="5 19">The complex is composed of 8 subunits; MtrA, MtrB, MtrC, MtrD, MtrE, MtrF, MtrG and MtrH.</text>
</comment>
<keyword evidence="7 19" id="KW-1003">Cell membrane</keyword>
<reference evidence="20" key="1">
    <citation type="journal article" date="2020" name="bioRxiv">
        <title>A rank-normalized archaeal taxonomy based on genome phylogeny resolves widespread incomplete and uneven classifications.</title>
        <authorList>
            <person name="Rinke C."/>
            <person name="Chuvochina M."/>
            <person name="Mussig A.J."/>
            <person name="Chaumeil P.-A."/>
            <person name="Waite D.W."/>
            <person name="Whitman W.B."/>
            <person name="Parks D.H."/>
            <person name="Hugenholtz P."/>
        </authorList>
    </citation>
    <scope>NUCLEOTIDE SEQUENCE</scope>
    <source>
        <strain evidence="20">UBA8853</strain>
    </source>
</reference>
<comment type="subcellular location">
    <subcellularLocation>
        <location evidence="2 19">Cell membrane</location>
        <topology evidence="2 19">Single-pass membrane protein</topology>
    </subcellularLocation>
</comment>
<keyword evidence="11 19" id="KW-0812">Transmembrane</keyword>
<dbReference type="AlphaFoldDB" id="A0A832WRC6"/>
<dbReference type="GO" id="GO:0006730">
    <property type="term" value="P:one-carbon metabolic process"/>
    <property type="evidence" value="ECO:0007669"/>
    <property type="project" value="UniProtKB-UniRule"/>
</dbReference>
<organism evidence="20 21">
    <name type="scientific">Methanopyrus kandleri</name>
    <dbReference type="NCBI Taxonomy" id="2320"/>
    <lineage>
        <taxon>Archaea</taxon>
        <taxon>Methanobacteriati</taxon>
        <taxon>Methanobacteriota</taxon>
        <taxon>Methanomada group</taxon>
        <taxon>Methanopyri</taxon>
        <taxon>Methanopyrales</taxon>
        <taxon>Methanopyraceae</taxon>
        <taxon>Methanopyrus</taxon>
    </lineage>
</organism>